<keyword evidence="3" id="KW-1185">Reference proteome</keyword>
<feature type="transmembrane region" description="Helical" evidence="1">
    <location>
        <begin position="31"/>
        <end position="53"/>
    </location>
</feature>
<keyword evidence="1" id="KW-0472">Membrane</keyword>
<evidence type="ECO:0000256" key="1">
    <source>
        <dbReference type="SAM" id="Phobius"/>
    </source>
</evidence>
<evidence type="ECO:0000313" key="3">
    <source>
        <dbReference type="Proteomes" id="UP000199034"/>
    </source>
</evidence>
<accession>A0A1G6YFY8</accession>
<gene>
    <name evidence="2" type="ORF">SAMN05421872_11233</name>
</gene>
<organism evidence="2 3">
    <name type="scientific">Nocardioides lianchengensis</name>
    <dbReference type="NCBI Taxonomy" id="1045774"/>
    <lineage>
        <taxon>Bacteria</taxon>
        <taxon>Bacillati</taxon>
        <taxon>Actinomycetota</taxon>
        <taxon>Actinomycetes</taxon>
        <taxon>Propionibacteriales</taxon>
        <taxon>Nocardioidaceae</taxon>
        <taxon>Nocardioides</taxon>
    </lineage>
</organism>
<dbReference type="AlphaFoldDB" id="A0A1G6YFY8"/>
<keyword evidence="1" id="KW-1133">Transmembrane helix</keyword>
<protein>
    <submittedName>
        <fullName evidence="2">Uncharacterized protein</fullName>
    </submittedName>
</protein>
<feature type="transmembrane region" description="Helical" evidence="1">
    <location>
        <begin position="7"/>
        <end position="25"/>
    </location>
</feature>
<keyword evidence="1" id="KW-0812">Transmembrane</keyword>
<reference evidence="2 3" key="1">
    <citation type="submission" date="2016-10" db="EMBL/GenBank/DDBJ databases">
        <authorList>
            <person name="de Groot N.N."/>
        </authorList>
    </citation>
    <scope>NUCLEOTIDE SEQUENCE [LARGE SCALE GENOMIC DNA]</scope>
    <source>
        <strain evidence="2 3">CGMCC 4.6858</strain>
    </source>
</reference>
<dbReference type="Proteomes" id="UP000199034">
    <property type="component" value="Unassembled WGS sequence"/>
</dbReference>
<name>A0A1G6YFY8_9ACTN</name>
<sequence length="67" mass="6864">MAPVRRSPSGAGFALVVTLGDVLLFDEGFGAAAGGNVSVAVGFAFVWSLSLGLSELRARRRARPATS</sequence>
<proteinExistence type="predicted"/>
<dbReference type="EMBL" id="FMZM01000012">
    <property type="protein sequence ID" value="SDD89280.1"/>
    <property type="molecule type" value="Genomic_DNA"/>
</dbReference>
<dbReference type="STRING" id="1045774.SAMN05421872_11233"/>
<evidence type="ECO:0000313" key="2">
    <source>
        <dbReference type="EMBL" id="SDD89280.1"/>
    </source>
</evidence>